<comment type="caution">
    <text evidence="1">The sequence shown here is derived from an EMBL/GenBank/DDBJ whole genome shotgun (WGS) entry which is preliminary data.</text>
</comment>
<gene>
    <name evidence="1" type="ORF">E2C01_019907</name>
</gene>
<name>A0A5B7DYV7_PORTR</name>
<evidence type="ECO:0000313" key="2">
    <source>
        <dbReference type="Proteomes" id="UP000324222"/>
    </source>
</evidence>
<dbReference type="AlphaFoldDB" id="A0A5B7DYV7"/>
<organism evidence="1 2">
    <name type="scientific">Portunus trituberculatus</name>
    <name type="common">Swimming crab</name>
    <name type="synonym">Neptunus trituberculatus</name>
    <dbReference type="NCBI Taxonomy" id="210409"/>
    <lineage>
        <taxon>Eukaryota</taxon>
        <taxon>Metazoa</taxon>
        <taxon>Ecdysozoa</taxon>
        <taxon>Arthropoda</taxon>
        <taxon>Crustacea</taxon>
        <taxon>Multicrustacea</taxon>
        <taxon>Malacostraca</taxon>
        <taxon>Eumalacostraca</taxon>
        <taxon>Eucarida</taxon>
        <taxon>Decapoda</taxon>
        <taxon>Pleocyemata</taxon>
        <taxon>Brachyura</taxon>
        <taxon>Eubrachyura</taxon>
        <taxon>Portunoidea</taxon>
        <taxon>Portunidae</taxon>
        <taxon>Portuninae</taxon>
        <taxon>Portunus</taxon>
    </lineage>
</organism>
<evidence type="ECO:0000313" key="1">
    <source>
        <dbReference type="EMBL" id="MPC26760.1"/>
    </source>
</evidence>
<reference evidence="1 2" key="1">
    <citation type="submission" date="2019-05" db="EMBL/GenBank/DDBJ databases">
        <title>Another draft genome of Portunus trituberculatus and its Hox gene families provides insights of decapod evolution.</title>
        <authorList>
            <person name="Jeong J.-H."/>
            <person name="Song I."/>
            <person name="Kim S."/>
            <person name="Choi T."/>
            <person name="Kim D."/>
            <person name="Ryu S."/>
            <person name="Kim W."/>
        </authorList>
    </citation>
    <scope>NUCLEOTIDE SEQUENCE [LARGE SCALE GENOMIC DNA]</scope>
    <source>
        <tissue evidence="1">Muscle</tissue>
    </source>
</reference>
<proteinExistence type="predicted"/>
<sequence>MSTAHAEAADSYLEKIFAFTVVENIADFSRILYSGVQEALPMLSVRNLCFVHTKGLECRKLHSVTSTQLVAPRAMSFAQRRHQVSPASPSRAVSCGDHCLFWNGNHRPSWSRAARCAPPCSSFAGVTERPQVTGGVGQMGEAAGA</sequence>
<accession>A0A5B7DYV7</accession>
<keyword evidence="2" id="KW-1185">Reference proteome</keyword>
<dbReference type="EMBL" id="VSRR010001646">
    <property type="protein sequence ID" value="MPC26760.1"/>
    <property type="molecule type" value="Genomic_DNA"/>
</dbReference>
<dbReference type="Proteomes" id="UP000324222">
    <property type="component" value="Unassembled WGS sequence"/>
</dbReference>
<protein>
    <submittedName>
        <fullName evidence="1">Uncharacterized protein</fullName>
    </submittedName>
</protein>